<dbReference type="InterPro" id="IPR018097">
    <property type="entry name" value="EGF_Ca-bd_CS"/>
</dbReference>
<comment type="caution">
    <text evidence="8">The sequence shown here is derived from an EMBL/GenBank/DDBJ whole genome shotgun (WGS) entry which is preliminary data.</text>
</comment>
<accession>A0AAD9P0S7</accession>
<dbReference type="PROSITE" id="PS00010">
    <property type="entry name" value="ASX_HYDROXYL"/>
    <property type="match status" value="2"/>
</dbReference>
<sequence length="80" mass="8604">MATCEDNPGSYVCKCRPGFTGDGKYCANKDECAPDETNNCHQNADCINTDGSYRCQCKYGYQGDGVTCESICPEPPTTTG</sequence>
<dbReference type="SMART" id="SM00179">
    <property type="entry name" value="EGF_CA"/>
    <property type="match status" value="2"/>
</dbReference>
<comment type="caution">
    <text evidence="6">Lacks conserved residue(s) required for the propagation of feature annotation.</text>
</comment>
<evidence type="ECO:0000256" key="5">
    <source>
        <dbReference type="ARBA" id="ARBA00023180"/>
    </source>
</evidence>
<dbReference type="InterPro" id="IPR051586">
    <property type="entry name" value="PKC-binding_NELL"/>
</dbReference>
<dbReference type="PROSITE" id="PS01187">
    <property type="entry name" value="EGF_CA"/>
    <property type="match status" value="1"/>
</dbReference>
<dbReference type="InterPro" id="IPR024731">
    <property type="entry name" value="NELL2-like_EGF"/>
</dbReference>
<dbReference type="PROSITE" id="PS50026">
    <property type="entry name" value="EGF_3"/>
    <property type="match status" value="2"/>
</dbReference>
<evidence type="ECO:0000256" key="3">
    <source>
        <dbReference type="ARBA" id="ARBA00022737"/>
    </source>
</evidence>
<dbReference type="PANTHER" id="PTHR24042">
    <property type="entry name" value="NEL HOMOLOG"/>
    <property type="match status" value="1"/>
</dbReference>
<evidence type="ECO:0000256" key="2">
    <source>
        <dbReference type="ARBA" id="ARBA00022729"/>
    </source>
</evidence>
<feature type="domain" description="EGF-like" evidence="7">
    <location>
        <begin position="28"/>
        <end position="69"/>
    </location>
</feature>
<evidence type="ECO:0000256" key="1">
    <source>
        <dbReference type="ARBA" id="ARBA00022536"/>
    </source>
</evidence>
<dbReference type="PANTHER" id="PTHR24042:SF5">
    <property type="entry name" value="EGF-LIKE CALCIUM-BINDING DOMAIN-CONTAINING PROTEIN"/>
    <property type="match status" value="1"/>
</dbReference>
<dbReference type="GO" id="GO:0005615">
    <property type="term" value="C:extracellular space"/>
    <property type="evidence" value="ECO:0007669"/>
    <property type="project" value="TreeGrafter"/>
</dbReference>
<dbReference type="SMART" id="SM00181">
    <property type="entry name" value="EGF"/>
    <property type="match status" value="2"/>
</dbReference>
<keyword evidence="5" id="KW-0325">Glycoprotein</keyword>
<dbReference type="AlphaFoldDB" id="A0AAD9P0S7"/>
<keyword evidence="4" id="KW-1015">Disulfide bond</keyword>
<dbReference type="Proteomes" id="UP001209878">
    <property type="component" value="Unassembled WGS sequence"/>
</dbReference>
<dbReference type="InterPro" id="IPR009030">
    <property type="entry name" value="Growth_fac_rcpt_cys_sf"/>
</dbReference>
<keyword evidence="1 6" id="KW-0245">EGF-like domain</keyword>
<dbReference type="InterPro" id="IPR001881">
    <property type="entry name" value="EGF-like_Ca-bd_dom"/>
</dbReference>
<dbReference type="FunFam" id="2.10.25.10:FF:000038">
    <property type="entry name" value="Fibrillin 2"/>
    <property type="match status" value="1"/>
</dbReference>
<name>A0AAD9P0S7_RIDPI</name>
<keyword evidence="3" id="KW-0677">Repeat</keyword>
<proteinExistence type="predicted"/>
<evidence type="ECO:0000313" key="8">
    <source>
        <dbReference type="EMBL" id="KAK2186089.1"/>
    </source>
</evidence>
<dbReference type="Gene3D" id="2.10.25.10">
    <property type="entry name" value="Laminin"/>
    <property type="match status" value="2"/>
</dbReference>
<dbReference type="InterPro" id="IPR000742">
    <property type="entry name" value="EGF"/>
</dbReference>
<dbReference type="Pfam" id="PF12947">
    <property type="entry name" value="EGF_3"/>
    <property type="match status" value="2"/>
</dbReference>
<dbReference type="GO" id="GO:0008201">
    <property type="term" value="F:heparin binding"/>
    <property type="evidence" value="ECO:0007669"/>
    <property type="project" value="TreeGrafter"/>
</dbReference>
<dbReference type="InterPro" id="IPR000152">
    <property type="entry name" value="EGF-type_Asp/Asn_hydroxyl_site"/>
</dbReference>
<protein>
    <recommendedName>
        <fullName evidence="7">EGF-like domain-containing protein</fullName>
    </recommendedName>
</protein>
<keyword evidence="2" id="KW-0732">Signal</keyword>
<organism evidence="8 9">
    <name type="scientific">Ridgeia piscesae</name>
    <name type="common">Tubeworm</name>
    <dbReference type="NCBI Taxonomy" id="27915"/>
    <lineage>
        <taxon>Eukaryota</taxon>
        <taxon>Metazoa</taxon>
        <taxon>Spiralia</taxon>
        <taxon>Lophotrochozoa</taxon>
        <taxon>Annelida</taxon>
        <taxon>Polychaeta</taxon>
        <taxon>Sedentaria</taxon>
        <taxon>Canalipalpata</taxon>
        <taxon>Sabellida</taxon>
        <taxon>Siboglinidae</taxon>
        <taxon>Ridgeia</taxon>
    </lineage>
</organism>
<dbReference type="PROSITE" id="PS01186">
    <property type="entry name" value="EGF_2"/>
    <property type="match status" value="2"/>
</dbReference>
<reference evidence="8" key="1">
    <citation type="journal article" date="2023" name="Mol. Biol. Evol.">
        <title>Third-Generation Sequencing Reveals the Adaptive Role of the Epigenome in Three Deep-Sea Polychaetes.</title>
        <authorList>
            <person name="Perez M."/>
            <person name="Aroh O."/>
            <person name="Sun Y."/>
            <person name="Lan Y."/>
            <person name="Juniper S.K."/>
            <person name="Young C.R."/>
            <person name="Angers B."/>
            <person name="Qian P.Y."/>
        </authorList>
    </citation>
    <scope>NUCLEOTIDE SEQUENCE</scope>
    <source>
        <strain evidence="8">R07B-5</strain>
    </source>
</reference>
<dbReference type="GO" id="GO:0005509">
    <property type="term" value="F:calcium ion binding"/>
    <property type="evidence" value="ECO:0007669"/>
    <property type="project" value="InterPro"/>
</dbReference>
<dbReference type="SUPFAM" id="SSF57184">
    <property type="entry name" value="Growth factor receptor domain"/>
    <property type="match status" value="1"/>
</dbReference>
<keyword evidence="9" id="KW-1185">Reference proteome</keyword>
<evidence type="ECO:0000256" key="4">
    <source>
        <dbReference type="ARBA" id="ARBA00023157"/>
    </source>
</evidence>
<evidence type="ECO:0000256" key="6">
    <source>
        <dbReference type="PROSITE-ProRule" id="PRU00076"/>
    </source>
</evidence>
<evidence type="ECO:0000259" key="7">
    <source>
        <dbReference type="PROSITE" id="PS50026"/>
    </source>
</evidence>
<feature type="domain" description="EGF-like" evidence="7">
    <location>
        <begin position="1"/>
        <end position="27"/>
    </location>
</feature>
<dbReference type="EMBL" id="JAODUO010000214">
    <property type="protein sequence ID" value="KAK2186089.1"/>
    <property type="molecule type" value="Genomic_DNA"/>
</dbReference>
<gene>
    <name evidence="8" type="ORF">NP493_204g12007</name>
</gene>
<evidence type="ECO:0000313" key="9">
    <source>
        <dbReference type="Proteomes" id="UP001209878"/>
    </source>
</evidence>